<dbReference type="RefSeq" id="WP_344373046.1">
    <property type="nucleotide sequence ID" value="NZ_BAAAPW010000002.1"/>
</dbReference>
<comment type="caution">
    <text evidence="2">The sequence shown here is derived from an EMBL/GenBank/DDBJ whole genome shotgun (WGS) entry which is preliminary data.</text>
</comment>
<dbReference type="Proteomes" id="UP001501196">
    <property type="component" value="Unassembled WGS sequence"/>
</dbReference>
<organism evidence="2 3">
    <name type="scientific">Agromyces tropicus</name>
    <dbReference type="NCBI Taxonomy" id="555371"/>
    <lineage>
        <taxon>Bacteria</taxon>
        <taxon>Bacillati</taxon>
        <taxon>Actinomycetota</taxon>
        <taxon>Actinomycetes</taxon>
        <taxon>Micrococcales</taxon>
        <taxon>Microbacteriaceae</taxon>
        <taxon>Agromyces</taxon>
    </lineage>
</organism>
<keyword evidence="1" id="KW-0812">Transmembrane</keyword>
<keyword evidence="3" id="KW-1185">Reference proteome</keyword>
<feature type="transmembrane region" description="Helical" evidence="1">
    <location>
        <begin position="115"/>
        <end position="132"/>
    </location>
</feature>
<keyword evidence="1" id="KW-0472">Membrane</keyword>
<reference evidence="2 3" key="1">
    <citation type="journal article" date="2019" name="Int. J. Syst. Evol. Microbiol.">
        <title>The Global Catalogue of Microorganisms (GCM) 10K type strain sequencing project: providing services to taxonomists for standard genome sequencing and annotation.</title>
        <authorList>
            <consortium name="The Broad Institute Genomics Platform"/>
            <consortium name="The Broad Institute Genome Sequencing Center for Infectious Disease"/>
            <person name="Wu L."/>
            <person name="Ma J."/>
        </authorList>
    </citation>
    <scope>NUCLEOTIDE SEQUENCE [LARGE SCALE GENOMIC DNA]</scope>
    <source>
        <strain evidence="2 3">JCM 15672</strain>
    </source>
</reference>
<protein>
    <recommendedName>
        <fullName evidence="4">MFS transporter</fullName>
    </recommendedName>
</protein>
<sequence>MSSRGARVARGAAIAAFAVLAASLAHTVGGGRPPGMLAIVLALAFGTPIAMVLVGRRTTRLRAAAAALAAQVLLHVLYALGSPTTGVAGAVDPHALHAGGTIPLDLFVAVDHGHAGMPVAHVVAAALTLAFLSALDRSAALVAAVAAALAHGIRFLGRVLGDAPAPVPAVARPVERRDGTPDLGIRLLSSLRHRGPPAALVAA</sequence>
<evidence type="ECO:0000313" key="2">
    <source>
        <dbReference type="EMBL" id="GAA2036451.1"/>
    </source>
</evidence>
<evidence type="ECO:0000313" key="3">
    <source>
        <dbReference type="Proteomes" id="UP001501196"/>
    </source>
</evidence>
<keyword evidence="1" id="KW-1133">Transmembrane helix</keyword>
<name>A0ABN2UFE6_9MICO</name>
<dbReference type="EMBL" id="BAAAPW010000002">
    <property type="protein sequence ID" value="GAA2036451.1"/>
    <property type="molecule type" value="Genomic_DNA"/>
</dbReference>
<feature type="transmembrane region" description="Helical" evidence="1">
    <location>
        <begin position="35"/>
        <end position="54"/>
    </location>
</feature>
<feature type="transmembrane region" description="Helical" evidence="1">
    <location>
        <begin position="61"/>
        <end position="80"/>
    </location>
</feature>
<proteinExistence type="predicted"/>
<evidence type="ECO:0008006" key="4">
    <source>
        <dbReference type="Google" id="ProtNLM"/>
    </source>
</evidence>
<evidence type="ECO:0000256" key="1">
    <source>
        <dbReference type="SAM" id="Phobius"/>
    </source>
</evidence>
<accession>A0ABN2UFE6</accession>
<gene>
    <name evidence="2" type="ORF">GCM10009819_21320</name>
</gene>